<gene>
    <name evidence="2" type="ORF">EJB05_33509</name>
</gene>
<dbReference type="InterPro" id="IPR039266">
    <property type="entry name" value="EN-1/SPM"/>
</dbReference>
<proteinExistence type="predicted"/>
<dbReference type="Proteomes" id="UP000324897">
    <property type="component" value="Chromosome 7"/>
</dbReference>
<reference evidence="2 3" key="1">
    <citation type="journal article" date="2019" name="Sci. Rep.">
        <title>A high-quality genome of Eragrostis curvula grass provides insights into Poaceae evolution and supports new strategies to enhance forage quality.</title>
        <authorList>
            <person name="Carballo J."/>
            <person name="Santos B.A.C.M."/>
            <person name="Zappacosta D."/>
            <person name="Garbus I."/>
            <person name="Selva J.P."/>
            <person name="Gallo C.A."/>
            <person name="Diaz A."/>
            <person name="Albertini E."/>
            <person name="Caccamo M."/>
            <person name="Echenique V."/>
        </authorList>
    </citation>
    <scope>NUCLEOTIDE SEQUENCE [LARGE SCALE GENOMIC DNA]</scope>
    <source>
        <strain evidence="3">cv. Victoria</strain>
        <tissue evidence="2">Leaf</tissue>
    </source>
</reference>
<accession>A0A5J9U331</accession>
<feature type="compositionally biased region" description="Basic and acidic residues" evidence="1">
    <location>
        <begin position="67"/>
        <end position="83"/>
    </location>
</feature>
<feature type="compositionally biased region" description="Acidic residues" evidence="1">
    <location>
        <begin position="84"/>
        <end position="106"/>
    </location>
</feature>
<protein>
    <submittedName>
        <fullName evidence="2">Uncharacterized protein</fullName>
    </submittedName>
</protein>
<dbReference type="AlphaFoldDB" id="A0A5J9U331"/>
<feature type="compositionally biased region" description="Gly residues" evidence="1">
    <location>
        <begin position="36"/>
        <end position="47"/>
    </location>
</feature>
<dbReference type="Gramene" id="TVU17471">
    <property type="protein sequence ID" value="TVU17471"/>
    <property type="gene ID" value="EJB05_33509"/>
</dbReference>
<dbReference type="OrthoDB" id="686875at2759"/>
<organism evidence="2 3">
    <name type="scientific">Eragrostis curvula</name>
    <name type="common">weeping love grass</name>
    <dbReference type="NCBI Taxonomy" id="38414"/>
    <lineage>
        <taxon>Eukaryota</taxon>
        <taxon>Viridiplantae</taxon>
        <taxon>Streptophyta</taxon>
        <taxon>Embryophyta</taxon>
        <taxon>Tracheophyta</taxon>
        <taxon>Spermatophyta</taxon>
        <taxon>Magnoliopsida</taxon>
        <taxon>Liliopsida</taxon>
        <taxon>Poales</taxon>
        <taxon>Poaceae</taxon>
        <taxon>PACMAD clade</taxon>
        <taxon>Chloridoideae</taxon>
        <taxon>Eragrostideae</taxon>
        <taxon>Eragrostidinae</taxon>
        <taxon>Eragrostis</taxon>
    </lineage>
</organism>
<evidence type="ECO:0000313" key="3">
    <source>
        <dbReference type="Proteomes" id="UP000324897"/>
    </source>
</evidence>
<dbReference type="PANTHER" id="PTHR33157">
    <property type="entry name" value="AUTONOMOUS TRANSPOSABLE ELEMENT EN-1 MOSAIC PROTEIN-RELATED"/>
    <property type="match status" value="1"/>
</dbReference>
<comment type="caution">
    <text evidence="2">The sequence shown here is derived from an EMBL/GenBank/DDBJ whole genome shotgun (WGS) entry which is preliminary data.</text>
</comment>
<evidence type="ECO:0000256" key="1">
    <source>
        <dbReference type="SAM" id="MobiDB-lite"/>
    </source>
</evidence>
<dbReference type="EMBL" id="RWGY01000029">
    <property type="protein sequence ID" value="TVU17471.1"/>
    <property type="molecule type" value="Genomic_DNA"/>
</dbReference>
<feature type="region of interest" description="Disordered" evidence="1">
    <location>
        <begin position="1"/>
        <end position="115"/>
    </location>
</feature>
<keyword evidence="3" id="KW-1185">Reference proteome</keyword>
<sequence length="503" mass="56620">DWTTTVGGSGVLKRSLMKFYPKKGKKGRDEPESSGRRGGGRGGGGGRGRGRGRPLSPEASSEEEHEEEQRREESSEEEAKRQDEEGEEGEDEEGEEEEGEEGEDGAEGLVVPVRSLTLPRRPIPFDRRPMIRPRPPRNWDIVVEGIHRRKVNGILGTLCRQHFPGMILLAERIVPCETFEHYTAVPNFPDTSRRVFTNKMERVIMELWARAQAIVESHADRNVRVNKKEAGNMRMARYEYIKAIPWWMAPHPQCWELKVNQWCTEGWEEKHSACREHRLMMPGAAHHQGSLSLNEYAARYAALHGGKPINTFEAYALSHKGKATANIQYNPDDPPKAYINPSVHSRLSSYSEVAKEVHGTDFDPRSHDLDGEVVMRAGGGKRHGRFYPGDSVIDTASTPTPLLWPLLSCNLRHSYIWSEAHRGATGLAVGFFHQSPEETDCSALRFIPLTTLRFPDASFDVLFDGEVFRSARILCSRKGFLLLELHRGSRGAALRLAVVNPMT</sequence>
<name>A0A5J9U331_9POAL</name>
<feature type="non-terminal residue" evidence="2">
    <location>
        <position position="1"/>
    </location>
</feature>
<dbReference type="GO" id="GO:0032196">
    <property type="term" value="P:transposition"/>
    <property type="evidence" value="ECO:0007669"/>
    <property type="project" value="InterPro"/>
</dbReference>
<dbReference type="PANTHER" id="PTHR33157:SF12">
    <property type="entry name" value="TRANSPOSASE TNP1_EN_SPM-LIKE DOMAIN-CONTAINING PROTEIN"/>
    <property type="match status" value="1"/>
</dbReference>
<evidence type="ECO:0000313" key="2">
    <source>
        <dbReference type="EMBL" id="TVU17471.1"/>
    </source>
</evidence>